<evidence type="ECO:0000259" key="6">
    <source>
        <dbReference type="Pfam" id="PF01212"/>
    </source>
</evidence>
<dbReference type="Gene3D" id="3.90.1150.10">
    <property type="entry name" value="Aspartate Aminotransferase, domain 1"/>
    <property type="match status" value="1"/>
</dbReference>
<dbReference type="NCBIfam" id="NF007825">
    <property type="entry name" value="PRK10534.1"/>
    <property type="match status" value="1"/>
</dbReference>
<comment type="cofactor">
    <cofactor evidence="1">
        <name>pyridoxal 5'-phosphate</name>
        <dbReference type="ChEBI" id="CHEBI:597326"/>
    </cofactor>
</comment>
<dbReference type="InterPro" id="IPR015422">
    <property type="entry name" value="PyrdxlP-dep_Trfase_small"/>
</dbReference>
<keyword evidence="3" id="KW-0663">Pyridoxal phosphate</keyword>
<accession>A0A226F636</accession>
<dbReference type="GO" id="GO:0005829">
    <property type="term" value="C:cytosol"/>
    <property type="evidence" value="ECO:0007669"/>
    <property type="project" value="TreeGrafter"/>
</dbReference>
<dbReference type="OrthoDB" id="10261951at2759"/>
<comment type="similarity">
    <text evidence="2">Belongs to the threonine aldolase family.</text>
</comment>
<gene>
    <name evidence="7" type="ORF">Fcan01_01257</name>
</gene>
<dbReference type="InterPro" id="IPR015424">
    <property type="entry name" value="PyrdxlP-dep_Trfase"/>
</dbReference>
<dbReference type="SUPFAM" id="SSF53383">
    <property type="entry name" value="PLP-dependent transferases"/>
    <property type="match status" value="1"/>
</dbReference>
<evidence type="ECO:0000313" key="7">
    <source>
        <dbReference type="EMBL" id="OXA64967.1"/>
    </source>
</evidence>
<dbReference type="InterPro" id="IPR001597">
    <property type="entry name" value="ArAA_b-elim_lyase/Thr_aldolase"/>
</dbReference>
<dbReference type="FunFam" id="3.40.640.10:FF:000030">
    <property type="entry name" value="Low-specificity L-threonine aldolase"/>
    <property type="match status" value="1"/>
</dbReference>
<dbReference type="GO" id="GO:0008732">
    <property type="term" value="F:L-allo-threonine aldolase activity"/>
    <property type="evidence" value="ECO:0007669"/>
    <property type="project" value="TreeGrafter"/>
</dbReference>
<reference evidence="7 8" key="1">
    <citation type="submission" date="2015-12" db="EMBL/GenBank/DDBJ databases">
        <title>The genome of Folsomia candida.</title>
        <authorList>
            <person name="Faddeeva A."/>
            <person name="Derks M.F."/>
            <person name="Anvar Y."/>
            <person name="Smit S."/>
            <person name="Van Straalen N."/>
            <person name="Roelofs D."/>
        </authorList>
    </citation>
    <scope>NUCLEOTIDE SEQUENCE [LARGE SCALE GENOMIC DNA]</scope>
    <source>
        <strain evidence="7 8">VU population</strain>
        <tissue evidence="7">Whole body</tissue>
    </source>
</reference>
<dbReference type="InterPro" id="IPR015421">
    <property type="entry name" value="PyrdxlP-dep_Trfase_major"/>
</dbReference>
<dbReference type="PANTHER" id="PTHR48097:SF9">
    <property type="entry name" value="L-THREONINE ALDOLASE"/>
    <property type="match status" value="1"/>
</dbReference>
<dbReference type="GO" id="GO:0006567">
    <property type="term" value="P:L-threonine catabolic process"/>
    <property type="evidence" value="ECO:0007669"/>
    <property type="project" value="TreeGrafter"/>
</dbReference>
<evidence type="ECO:0000256" key="2">
    <source>
        <dbReference type="ARBA" id="ARBA00006966"/>
    </source>
</evidence>
<evidence type="ECO:0000256" key="5">
    <source>
        <dbReference type="PIRSR" id="PIRSR017617-1"/>
    </source>
</evidence>
<dbReference type="NCBIfam" id="NF041359">
    <property type="entry name" value="GntG_guanitoxin"/>
    <property type="match status" value="1"/>
</dbReference>
<proteinExistence type="inferred from homology"/>
<evidence type="ECO:0000256" key="1">
    <source>
        <dbReference type="ARBA" id="ARBA00001933"/>
    </source>
</evidence>
<evidence type="ECO:0000256" key="4">
    <source>
        <dbReference type="ARBA" id="ARBA00023239"/>
    </source>
</evidence>
<dbReference type="PIRSF" id="PIRSF017617">
    <property type="entry name" value="Thr_aldolase"/>
    <property type="match status" value="1"/>
</dbReference>
<dbReference type="PANTHER" id="PTHR48097">
    <property type="entry name" value="L-THREONINE ALDOLASE-RELATED"/>
    <property type="match status" value="1"/>
</dbReference>
<organism evidence="7 8">
    <name type="scientific">Folsomia candida</name>
    <name type="common">Springtail</name>
    <dbReference type="NCBI Taxonomy" id="158441"/>
    <lineage>
        <taxon>Eukaryota</taxon>
        <taxon>Metazoa</taxon>
        <taxon>Ecdysozoa</taxon>
        <taxon>Arthropoda</taxon>
        <taxon>Hexapoda</taxon>
        <taxon>Collembola</taxon>
        <taxon>Entomobryomorpha</taxon>
        <taxon>Isotomoidea</taxon>
        <taxon>Isotomidae</taxon>
        <taxon>Proisotominae</taxon>
        <taxon>Folsomia</taxon>
    </lineage>
</organism>
<evidence type="ECO:0000313" key="8">
    <source>
        <dbReference type="Proteomes" id="UP000198287"/>
    </source>
</evidence>
<evidence type="ECO:0000256" key="3">
    <source>
        <dbReference type="ARBA" id="ARBA00022898"/>
    </source>
</evidence>
<keyword evidence="4" id="KW-0456">Lyase</keyword>
<protein>
    <submittedName>
        <fullName evidence="7">Putative low-specificity L-threonine aldolase 2</fullName>
    </submittedName>
</protein>
<comment type="caution">
    <text evidence="7">The sequence shown here is derived from an EMBL/GenBank/DDBJ whole genome shotgun (WGS) entry which is preliminary data.</text>
</comment>
<dbReference type="GO" id="GO:0006545">
    <property type="term" value="P:glycine biosynthetic process"/>
    <property type="evidence" value="ECO:0007669"/>
    <property type="project" value="TreeGrafter"/>
</dbReference>
<dbReference type="STRING" id="158441.A0A226F636"/>
<feature type="domain" description="Aromatic amino acid beta-eliminating lyase/threonine aldolase" evidence="6">
    <location>
        <begin position="50"/>
        <end position="337"/>
    </location>
</feature>
<sequence>MMIMFRRLRSLHARLCHINSKMESVKKVKASGYETVAVPSNGLSADVTVDLRSDTVTKPGTAMRLAMAEAQVGDDVFREDPTVIELEAKVARTLGKAAGLFVTSGTMGNFISAMIHCNERGSEMIVGDQSHMFRYEQGNASQFGGIHSNQVKNNDDGTFDINGVVDRIRPDDIHDPITKLIAVENSHNRCGGRVMPLNWLDQLGKCAKEHNIPLHMDGARVFNAAIALEQPVSRIVKDFDSVSVCLSKGLGAPFGSVIVGSVDFVEKARRLRKAIGGGLRQAGILAGAGIYCLDHMVDRLRDDHEHAKIIARMINNLSSQRAFVNYDDVETNIVMVRVIGINITAFCKRLAIVEQNERDTIGSLVSVKCLPWSETSTRLVTHADISKEMAVQAAEKICYVIKGTKEV</sequence>
<dbReference type="Proteomes" id="UP000198287">
    <property type="component" value="Unassembled WGS sequence"/>
</dbReference>
<dbReference type="Gene3D" id="3.40.640.10">
    <property type="entry name" value="Type I PLP-dependent aspartate aminotransferase-like (Major domain)"/>
    <property type="match status" value="1"/>
</dbReference>
<name>A0A226F636_FOLCA</name>
<dbReference type="Pfam" id="PF01212">
    <property type="entry name" value="Beta_elim_lyase"/>
    <property type="match status" value="1"/>
</dbReference>
<dbReference type="EMBL" id="LNIX01000001">
    <property type="protein sequence ID" value="OXA64967.1"/>
    <property type="molecule type" value="Genomic_DNA"/>
</dbReference>
<dbReference type="InterPro" id="IPR023603">
    <property type="entry name" value="Low_specificity_L-TA-like"/>
</dbReference>
<keyword evidence="8" id="KW-1185">Reference proteome</keyword>
<dbReference type="AlphaFoldDB" id="A0A226F636"/>
<dbReference type="OMA" id="VQTNIVI"/>
<feature type="modified residue" description="N6-(pyridoxal phosphate)lysine" evidence="5">
    <location>
        <position position="248"/>
    </location>
</feature>